<dbReference type="InterPro" id="IPR011021">
    <property type="entry name" value="Arrestin-like_N"/>
</dbReference>
<dbReference type="InterPro" id="IPR014752">
    <property type="entry name" value="Arrestin-like_C"/>
</dbReference>
<dbReference type="EMBL" id="OUUW01000008">
    <property type="protein sequence ID" value="SPP84078.1"/>
    <property type="molecule type" value="Genomic_DNA"/>
</dbReference>
<dbReference type="SUPFAM" id="SSF81296">
    <property type="entry name" value="E set domains"/>
    <property type="match status" value="2"/>
</dbReference>
<organism evidence="5 6">
    <name type="scientific">Drosophila guanche</name>
    <name type="common">Fruit fly</name>
    <dbReference type="NCBI Taxonomy" id="7266"/>
    <lineage>
        <taxon>Eukaryota</taxon>
        <taxon>Metazoa</taxon>
        <taxon>Ecdysozoa</taxon>
        <taxon>Arthropoda</taxon>
        <taxon>Hexapoda</taxon>
        <taxon>Insecta</taxon>
        <taxon>Pterygota</taxon>
        <taxon>Neoptera</taxon>
        <taxon>Endopterygota</taxon>
        <taxon>Diptera</taxon>
        <taxon>Brachycera</taxon>
        <taxon>Muscomorpha</taxon>
        <taxon>Ephydroidea</taxon>
        <taxon>Drosophilidae</taxon>
        <taxon>Drosophila</taxon>
        <taxon>Sophophora</taxon>
    </lineage>
</organism>
<dbReference type="GO" id="GO:0015031">
    <property type="term" value="P:protein transport"/>
    <property type="evidence" value="ECO:0007669"/>
    <property type="project" value="TreeGrafter"/>
</dbReference>
<feature type="compositionally biased region" description="Polar residues" evidence="3">
    <location>
        <begin position="378"/>
        <end position="394"/>
    </location>
</feature>
<feature type="compositionally biased region" description="Polar residues" evidence="3">
    <location>
        <begin position="412"/>
        <end position="431"/>
    </location>
</feature>
<keyword evidence="2" id="KW-0716">Sensory transduction</keyword>
<dbReference type="Pfam" id="PF00339">
    <property type="entry name" value="Arrestin_N"/>
    <property type="match status" value="1"/>
</dbReference>
<dbReference type="AlphaFoldDB" id="A0A3B0KJY2"/>
<gene>
    <name evidence="5" type="ORF">DGUA_6G016591</name>
</gene>
<protein>
    <submittedName>
        <fullName evidence="5">Blast:Arrestin domain-containing protein 3</fullName>
    </submittedName>
</protein>
<dbReference type="InterPro" id="IPR014756">
    <property type="entry name" value="Ig_E-set"/>
</dbReference>
<dbReference type="OMA" id="CKPPSFE"/>
<comment type="similarity">
    <text evidence="1">Belongs to the arrestin family.</text>
</comment>
<dbReference type="GO" id="GO:0005737">
    <property type="term" value="C:cytoplasm"/>
    <property type="evidence" value="ECO:0007669"/>
    <property type="project" value="TreeGrafter"/>
</dbReference>
<reference evidence="6" key="1">
    <citation type="submission" date="2018-01" db="EMBL/GenBank/DDBJ databases">
        <authorList>
            <person name="Alioto T."/>
            <person name="Alioto T."/>
        </authorList>
    </citation>
    <scope>NUCLEOTIDE SEQUENCE [LARGE SCALE GENOMIC DNA]</scope>
</reference>
<proteinExistence type="inferred from homology"/>
<evidence type="ECO:0000256" key="1">
    <source>
        <dbReference type="ARBA" id="ARBA00005298"/>
    </source>
</evidence>
<dbReference type="InterPro" id="IPR050357">
    <property type="entry name" value="Arrestin_domain-protein"/>
</dbReference>
<dbReference type="Gene3D" id="2.60.40.640">
    <property type="match status" value="2"/>
</dbReference>
<dbReference type="Pfam" id="PF02752">
    <property type="entry name" value="Arrestin_C"/>
    <property type="match status" value="1"/>
</dbReference>
<evidence type="ECO:0000313" key="5">
    <source>
        <dbReference type="EMBL" id="SPP84078.1"/>
    </source>
</evidence>
<feature type="region of interest" description="Disordered" evidence="3">
    <location>
        <begin position="368"/>
        <end position="431"/>
    </location>
</feature>
<dbReference type="PANTHER" id="PTHR11188:SF167">
    <property type="entry name" value="ARRESTIN C-TERMINAL-LIKE DOMAIN-CONTAINING PROTEIN-RELATED"/>
    <property type="match status" value="1"/>
</dbReference>
<name>A0A3B0KJY2_DROGU</name>
<keyword evidence="6" id="KW-1185">Reference proteome</keyword>
<dbReference type="PANTHER" id="PTHR11188">
    <property type="entry name" value="ARRESTIN DOMAIN CONTAINING PROTEIN"/>
    <property type="match status" value="1"/>
</dbReference>
<evidence type="ECO:0000313" key="6">
    <source>
        <dbReference type="Proteomes" id="UP000268350"/>
    </source>
</evidence>
<dbReference type="STRING" id="7266.A0A3B0KJY2"/>
<dbReference type="Proteomes" id="UP000268350">
    <property type="component" value="Unassembled WGS sequence"/>
</dbReference>
<evidence type="ECO:0000256" key="2">
    <source>
        <dbReference type="ARBA" id="ARBA00022606"/>
    </source>
</evidence>
<evidence type="ECO:0000256" key="3">
    <source>
        <dbReference type="SAM" id="MobiDB-lite"/>
    </source>
</evidence>
<dbReference type="SMART" id="SM01017">
    <property type="entry name" value="Arrestin_C"/>
    <property type="match status" value="1"/>
</dbReference>
<sequence>MPSVCTFDLDHRDPIYYSGEVINGRINLHTDSNKSVNEVYILFRGEAKVSWNEHKTRTSNGKTQHYTENYRGKQTYLRTRTQVFGSGDLPSGDHQYTFCIPLPLDCPTSCDMKYGKIFYEISLVIDKQWGFNKDFKQPLTVIQTYNLNISPDLLIPLVREDVKYFCCWPCTSGPVLSTLTIPFGGYAPGQKIHYSLEIDNKSGAYDLDGFELQLKQVSLFKAQTPHYKTRDIDKRLYGCCKGERVLRFSKRVISGTLLIPSVPPTTRTDSIIAISYRVLFSIKMGDCHMDSEFDVPIVIGTIPLAQSAEDPTHVAEWIPHTPDTPAGATGGDMPPSYENCKPPTFEEATNLGDRFIDTDVDEQNPTNDFIPRYPMYTNFAQPTAPPESNESPLSSDVPILSLPHGATAPPNAESSNGATESGTSYGWTANT</sequence>
<accession>A0A3B0KJY2</accession>
<dbReference type="OrthoDB" id="2333384at2759"/>
<feature type="domain" description="Arrestin C-terminal-like" evidence="4">
    <location>
        <begin position="171"/>
        <end position="304"/>
    </location>
</feature>
<evidence type="ECO:0000259" key="4">
    <source>
        <dbReference type="SMART" id="SM01017"/>
    </source>
</evidence>
<dbReference type="InterPro" id="IPR011022">
    <property type="entry name" value="Arrestin_C-like"/>
</dbReference>